<name>A0ABP0FMH8_CLALP</name>
<evidence type="ECO:0000313" key="3">
    <source>
        <dbReference type="Proteomes" id="UP001642483"/>
    </source>
</evidence>
<dbReference type="PANTHER" id="PTHR34759:SF1">
    <property type="entry name" value="SPERMATOGENESIS-ASSOCIATED PROTEIN 48"/>
    <property type="match status" value="1"/>
</dbReference>
<dbReference type="PANTHER" id="PTHR34759">
    <property type="entry name" value="SPERMATOGENESIS-ASSOCIATED PROTEIN 48"/>
    <property type="match status" value="1"/>
</dbReference>
<accession>A0ABP0FMH8</accession>
<dbReference type="Proteomes" id="UP001642483">
    <property type="component" value="Unassembled WGS sequence"/>
</dbReference>
<organism evidence="2 3">
    <name type="scientific">Clavelina lepadiformis</name>
    <name type="common">Light-bulb sea squirt</name>
    <name type="synonym">Ascidia lepadiformis</name>
    <dbReference type="NCBI Taxonomy" id="159417"/>
    <lineage>
        <taxon>Eukaryota</taxon>
        <taxon>Metazoa</taxon>
        <taxon>Chordata</taxon>
        <taxon>Tunicata</taxon>
        <taxon>Ascidiacea</taxon>
        <taxon>Aplousobranchia</taxon>
        <taxon>Clavelinidae</taxon>
        <taxon>Clavelina</taxon>
    </lineage>
</organism>
<proteinExistence type="predicted"/>
<feature type="compositionally biased region" description="Polar residues" evidence="1">
    <location>
        <begin position="203"/>
        <end position="216"/>
    </location>
</feature>
<dbReference type="InterPro" id="IPR027867">
    <property type="entry name" value="SPATA48"/>
</dbReference>
<gene>
    <name evidence="2" type="ORF">CVLEPA_LOCUS10155</name>
</gene>
<protein>
    <submittedName>
        <fullName evidence="2">Uncharacterized protein</fullName>
    </submittedName>
</protein>
<keyword evidence="3" id="KW-1185">Reference proteome</keyword>
<dbReference type="EMBL" id="CAWYQH010000068">
    <property type="protein sequence ID" value="CAK8679911.1"/>
    <property type="molecule type" value="Genomic_DNA"/>
</dbReference>
<feature type="region of interest" description="Disordered" evidence="1">
    <location>
        <begin position="203"/>
        <end position="227"/>
    </location>
</feature>
<sequence>MVVSFTGEELYKSSYGSLYRKKPNDTKQRYVYHQVPRLCENESNYVESRNHPGYIGTRKYARPVGLASDYPICLGLGSYVKESTQNTDKDIVRMPPPQDMILTTELPKDFSPNAAKQRCPRQRETLQDVITKLRWISTIKRETIGNFLPVPKWKIPNTTLEENSDMLVSFTSEKRKVRDRTKRYETSAGDWQKVSTAWNRVQYRPNSSDLQETNSTKNERKTAKDEDDLWRQRRKTIKDLIKGDYISIAEQCKSRKLPGYGGFVPREPVESNFDPCSREIFRSSTNRAYRPFPHDVMHDSLTMSNHCRAPLSRLVTLAHPCNPFKGRPSNTYNCVKPIYH</sequence>
<evidence type="ECO:0000256" key="1">
    <source>
        <dbReference type="SAM" id="MobiDB-lite"/>
    </source>
</evidence>
<comment type="caution">
    <text evidence="2">The sequence shown here is derived from an EMBL/GenBank/DDBJ whole genome shotgun (WGS) entry which is preliminary data.</text>
</comment>
<reference evidence="2 3" key="1">
    <citation type="submission" date="2024-02" db="EMBL/GenBank/DDBJ databases">
        <authorList>
            <person name="Daric V."/>
            <person name="Darras S."/>
        </authorList>
    </citation>
    <scope>NUCLEOTIDE SEQUENCE [LARGE SCALE GENOMIC DNA]</scope>
</reference>
<evidence type="ECO:0000313" key="2">
    <source>
        <dbReference type="EMBL" id="CAK8679911.1"/>
    </source>
</evidence>